<reference evidence="2 3" key="1">
    <citation type="submission" date="2024-02" db="EMBL/GenBank/DDBJ databases">
        <title>Chromosome-level genome assembly of the Eurasian Minnow (Phoxinus phoxinus).</title>
        <authorList>
            <person name="Oriowo T.O."/>
            <person name="Martin S."/>
            <person name="Stange M."/>
            <person name="Chrysostomakis Y."/>
            <person name="Brown T."/>
            <person name="Winkler S."/>
            <person name="Kukowka S."/>
            <person name="Myers E.W."/>
            <person name="Bohne A."/>
        </authorList>
    </citation>
    <scope>NUCLEOTIDE SEQUENCE [LARGE SCALE GENOMIC DNA]</scope>
    <source>
        <strain evidence="2">ZFMK-TIS-60720</strain>
        <tissue evidence="2">Whole Organism</tissue>
    </source>
</reference>
<dbReference type="AlphaFoldDB" id="A0AAN9CLZ5"/>
<feature type="region of interest" description="Disordered" evidence="1">
    <location>
        <begin position="138"/>
        <end position="172"/>
    </location>
</feature>
<keyword evidence="3" id="KW-1185">Reference proteome</keyword>
<dbReference type="Proteomes" id="UP001364617">
    <property type="component" value="Unassembled WGS sequence"/>
</dbReference>
<evidence type="ECO:0000313" key="3">
    <source>
        <dbReference type="Proteomes" id="UP001364617"/>
    </source>
</evidence>
<proteinExistence type="predicted"/>
<dbReference type="EMBL" id="JAYKXH010000016">
    <property type="protein sequence ID" value="KAK7141764.1"/>
    <property type="molecule type" value="Genomic_DNA"/>
</dbReference>
<sequence>MVWVSSVRMIIWSHTSGVWRSSGVTHLVCGDRLESHIWCVEIVWSHTSGVWRSSGVTHLVCGDRLTHLVCGDRLTHLVCGDRLESHIWCVEIVSHIWCVEIVWSHTSGVWRSSGVTHLVCGDRTGTAGPLLGRRARAVSSPAALGDRAPRAQAARRPGAVDSGSTTAGMETHSTSAESIDLYFLLNLQFLQ</sequence>
<comment type="caution">
    <text evidence="2">The sequence shown here is derived from an EMBL/GenBank/DDBJ whole genome shotgun (WGS) entry which is preliminary data.</text>
</comment>
<evidence type="ECO:0000313" key="2">
    <source>
        <dbReference type="EMBL" id="KAK7141764.1"/>
    </source>
</evidence>
<organism evidence="2 3">
    <name type="scientific">Phoxinus phoxinus</name>
    <name type="common">Eurasian minnow</name>
    <dbReference type="NCBI Taxonomy" id="58324"/>
    <lineage>
        <taxon>Eukaryota</taxon>
        <taxon>Metazoa</taxon>
        <taxon>Chordata</taxon>
        <taxon>Craniata</taxon>
        <taxon>Vertebrata</taxon>
        <taxon>Euteleostomi</taxon>
        <taxon>Actinopterygii</taxon>
        <taxon>Neopterygii</taxon>
        <taxon>Teleostei</taxon>
        <taxon>Ostariophysi</taxon>
        <taxon>Cypriniformes</taxon>
        <taxon>Leuciscidae</taxon>
        <taxon>Phoxininae</taxon>
        <taxon>Phoxinus</taxon>
    </lineage>
</organism>
<name>A0AAN9CLZ5_9TELE</name>
<feature type="compositionally biased region" description="Polar residues" evidence="1">
    <location>
        <begin position="162"/>
        <end position="172"/>
    </location>
</feature>
<gene>
    <name evidence="2" type="ORF">R3I93_015802</name>
</gene>
<protein>
    <submittedName>
        <fullName evidence="2">Uncharacterized protein</fullName>
    </submittedName>
</protein>
<evidence type="ECO:0000256" key="1">
    <source>
        <dbReference type="SAM" id="MobiDB-lite"/>
    </source>
</evidence>
<accession>A0AAN9CLZ5</accession>